<evidence type="ECO:0000313" key="2">
    <source>
        <dbReference type="EMBL" id="MFC5528880.1"/>
    </source>
</evidence>
<feature type="domain" description="N-acetyltransferase" evidence="1">
    <location>
        <begin position="12"/>
        <end position="156"/>
    </location>
</feature>
<name>A0ABW0QXL3_9BACL</name>
<organism evidence="2 3">
    <name type="scientific">Cohnella yongneupensis</name>
    <dbReference type="NCBI Taxonomy" id="425006"/>
    <lineage>
        <taxon>Bacteria</taxon>
        <taxon>Bacillati</taxon>
        <taxon>Bacillota</taxon>
        <taxon>Bacilli</taxon>
        <taxon>Bacillales</taxon>
        <taxon>Paenibacillaceae</taxon>
        <taxon>Cohnella</taxon>
    </lineage>
</organism>
<dbReference type="RefSeq" id="WP_378110750.1">
    <property type="nucleotide sequence ID" value="NZ_JBHSNC010000016.1"/>
</dbReference>
<sequence>MLSLVRSSIDFIEIEEVIVNSNTFFNLISKNKEKFTTEEIAEEITNTKNIGAERFLVKDNNEFVGILEYLLFNPNDQSTWLGLLLIKKKFQNQGYGLKSLQLFNELMKEKGIAKYRIGVISENTPAHHFWNKNGFVKIDSTINDDQKEIIIYEKNI</sequence>
<dbReference type="Gene3D" id="3.40.630.30">
    <property type="match status" value="1"/>
</dbReference>
<proteinExistence type="predicted"/>
<evidence type="ECO:0000313" key="3">
    <source>
        <dbReference type="Proteomes" id="UP001596108"/>
    </source>
</evidence>
<keyword evidence="2" id="KW-0012">Acyltransferase</keyword>
<dbReference type="Pfam" id="PF00583">
    <property type="entry name" value="Acetyltransf_1"/>
    <property type="match status" value="1"/>
</dbReference>
<reference evidence="3" key="1">
    <citation type="journal article" date="2019" name="Int. J. Syst. Evol. Microbiol.">
        <title>The Global Catalogue of Microorganisms (GCM) 10K type strain sequencing project: providing services to taxonomists for standard genome sequencing and annotation.</title>
        <authorList>
            <consortium name="The Broad Institute Genomics Platform"/>
            <consortium name="The Broad Institute Genome Sequencing Center for Infectious Disease"/>
            <person name="Wu L."/>
            <person name="Ma J."/>
        </authorList>
    </citation>
    <scope>NUCLEOTIDE SEQUENCE [LARGE SCALE GENOMIC DNA]</scope>
    <source>
        <strain evidence="3">CGMCC 1.18578</strain>
    </source>
</reference>
<dbReference type="EMBL" id="JBHSNC010000016">
    <property type="protein sequence ID" value="MFC5528880.1"/>
    <property type="molecule type" value="Genomic_DNA"/>
</dbReference>
<dbReference type="SUPFAM" id="SSF55729">
    <property type="entry name" value="Acyl-CoA N-acyltransferases (Nat)"/>
    <property type="match status" value="1"/>
</dbReference>
<dbReference type="GO" id="GO:0016746">
    <property type="term" value="F:acyltransferase activity"/>
    <property type="evidence" value="ECO:0007669"/>
    <property type="project" value="UniProtKB-KW"/>
</dbReference>
<protein>
    <submittedName>
        <fullName evidence="2">GNAT family N-acetyltransferase</fullName>
        <ecNumber evidence="2">2.3.-.-</ecNumber>
    </submittedName>
</protein>
<dbReference type="InterPro" id="IPR016181">
    <property type="entry name" value="Acyl_CoA_acyltransferase"/>
</dbReference>
<comment type="caution">
    <text evidence="2">The sequence shown here is derived from an EMBL/GenBank/DDBJ whole genome shotgun (WGS) entry which is preliminary data.</text>
</comment>
<gene>
    <name evidence="2" type="ORF">ACFPQ4_05365</name>
</gene>
<keyword evidence="2" id="KW-0808">Transferase</keyword>
<dbReference type="InterPro" id="IPR000182">
    <property type="entry name" value="GNAT_dom"/>
</dbReference>
<evidence type="ECO:0000259" key="1">
    <source>
        <dbReference type="PROSITE" id="PS51186"/>
    </source>
</evidence>
<dbReference type="CDD" id="cd04301">
    <property type="entry name" value="NAT_SF"/>
    <property type="match status" value="1"/>
</dbReference>
<dbReference type="PROSITE" id="PS51186">
    <property type="entry name" value="GNAT"/>
    <property type="match status" value="1"/>
</dbReference>
<accession>A0ABW0QXL3</accession>
<dbReference type="Proteomes" id="UP001596108">
    <property type="component" value="Unassembled WGS sequence"/>
</dbReference>
<dbReference type="EC" id="2.3.-.-" evidence="2"/>
<keyword evidence="3" id="KW-1185">Reference proteome</keyword>